<dbReference type="EMBL" id="JAMFTS010000003">
    <property type="protein sequence ID" value="KAJ4778550.1"/>
    <property type="molecule type" value="Genomic_DNA"/>
</dbReference>
<dbReference type="PANTHER" id="PTHR44750">
    <property type="entry name" value="GLUTATHIONE S-TRANSFERASE T1-RELATED"/>
    <property type="match status" value="1"/>
</dbReference>
<gene>
    <name evidence="3" type="ORF">LUZ62_062807</name>
</gene>
<dbReference type="PROSITE" id="PS50405">
    <property type="entry name" value="GST_CTER"/>
    <property type="match status" value="1"/>
</dbReference>
<reference evidence="3" key="1">
    <citation type="submission" date="2022-08" db="EMBL/GenBank/DDBJ databases">
        <authorList>
            <person name="Marques A."/>
        </authorList>
    </citation>
    <scope>NUCLEOTIDE SEQUENCE</scope>
    <source>
        <strain evidence="3">RhyPub2mFocal</strain>
        <tissue evidence="3">Leaves</tissue>
    </source>
</reference>
<comment type="caution">
    <text evidence="3">The sequence shown here is derived from an EMBL/GenBank/DDBJ whole genome shotgun (WGS) entry which is preliminary data.</text>
</comment>
<evidence type="ECO:0000259" key="1">
    <source>
        <dbReference type="PROSITE" id="PS50404"/>
    </source>
</evidence>
<dbReference type="SUPFAM" id="SSF47616">
    <property type="entry name" value="GST C-terminal domain-like"/>
    <property type="match status" value="1"/>
</dbReference>
<dbReference type="Gene3D" id="1.20.1050.10">
    <property type="match status" value="1"/>
</dbReference>
<sequence length="167" mass="18957">MGQVPAITDGELNLYESHAILRYLSSFPSVPDHWYPNEPAQRAKIDVILDWHHSNLRRGALGAPPNAEIAQKGKKILCSSLAKIENLWLKDGLKFLLGKSQPSIADLSLCCQVMQLQAVGEKEAERILDQHKKIRDWIENVKKATEPHFSEVHEVLEYWKNKASPKL</sequence>
<organism evidence="3 4">
    <name type="scientific">Rhynchospora pubera</name>
    <dbReference type="NCBI Taxonomy" id="906938"/>
    <lineage>
        <taxon>Eukaryota</taxon>
        <taxon>Viridiplantae</taxon>
        <taxon>Streptophyta</taxon>
        <taxon>Embryophyta</taxon>
        <taxon>Tracheophyta</taxon>
        <taxon>Spermatophyta</taxon>
        <taxon>Magnoliopsida</taxon>
        <taxon>Liliopsida</taxon>
        <taxon>Poales</taxon>
        <taxon>Cyperaceae</taxon>
        <taxon>Cyperoideae</taxon>
        <taxon>Rhynchosporeae</taxon>
        <taxon>Rhynchospora</taxon>
    </lineage>
</organism>
<feature type="domain" description="GST N-terminal" evidence="1">
    <location>
        <begin position="1"/>
        <end position="32"/>
    </location>
</feature>
<dbReference type="InterPro" id="IPR004045">
    <property type="entry name" value="Glutathione_S-Trfase_N"/>
</dbReference>
<dbReference type="Pfam" id="PF13410">
    <property type="entry name" value="GST_C_2"/>
    <property type="match status" value="1"/>
</dbReference>
<keyword evidence="4" id="KW-1185">Reference proteome</keyword>
<dbReference type="Gene3D" id="3.40.30.10">
    <property type="entry name" value="Glutaredoxin"/>
    <property type="match status" value="1"/>
</dbReference>
<dbReference type="InterPro" id="IPR036249">
    <property type="entry name" value="Thioredoxin-like_sf"/>
</dbReference>
<evidence type="ECO:0000313" key="3">
    <source>
        <dbReference type="EMBL" id="KAJ4778550.1"/>
    </source>
</evidence>
<proteinExistence type="predicted"/>
<dbReference type="SUPFAM" id="SSF52833">
    <property type="entry name" value="Thioredoxin-like"/>
    <property type="match status" value="1"/>
</dbReference>
<dbReference type="PROSITE" id="PS50404">
    <property type="entry name" value="GST_NTER"/>
    <property type="match status" value="1"/>
</dbReference>
<dbReference type="InterPro" id="IPR043377">
    <property type="entry name" value="GSTT1/2/3"/>
</dbReference>
<evidence type="ECO:0000313" key="4">
    <source>
        <dbReference type="Proteomes" id="UP001140206"/>
    </source>
</evidence>
<name>A0AAV8EAU3_9POAL</name>
<feature type="domain" description="GST C-terminal" evidence="2">
    <location>
        <begin position="38"/>
        <end position="167"/>
    </location>
</feature>
<evidence type="ECO:0000259" key="2">
    <source>
        <dbReference type="PROSITE" id="PS50405"/>
    </source>
</evidence>
<dbReference type="AlphaFoldDB" id="A0AAV8EAU3"/>
<dbReference type="PANTHER" id="PTHR44750:SF1">
    <property type="entry name" value="GLUTATHIONE S-TRANSFERASE T1-RELATED"/>
    <property type="match status" value="1"/>
</dbReference>
<dbReference type="InterPro" id="IPR036282">
    <property type="entry name" value="Glutathione-S-Trfase_C_sf"/>
</dbReference>
<dbReference type="InterPro" id="IPR010987">
    <property type="entry name" value="Glutathione-S-Trfase_C-like"/>
</dbReference>
<protein>
    <submittedName>
        <fullName evidence="3">Glutathione S-transferase</fullName>
    </submittedName>
</protein>
<dbReference type="Proteomes" id="UP001140206">
    <property type="component" value="Chromosome 3"/>
</dbReference>
<accession>A0AAV8EAU3</accession>